<keyword evidence="7" id="KW-1185">Reference proteome</keyword>
<sequence length="171" mass="18607">MAKTKKTGVSNRHIYSRISFLYQAATYLTEAGQKETPHASSSQKTHSSENNGPAGGDDAGGLATQDPATPQKLSRQLLTDLRNVTLKSQVRISPDIKRSICKYCDSLLVDGQTSSSAVENRSKGGRKPWADVLVVKCYTCGGEKRFPVHAEKQKRRPNRAAATKSQQQSGT</sequence>
<dbReference type="Proteomes" id="UP000803844">
    <property type="component" value="Unassembled WGS sequence"/>
</dbReference>
<dbReference type="Pfam" id="PF04032">
    <property type="entry name" value="Rpr2"/>
    <property type="match status" value="1"/>
</dbReference>
<evidence type="ECO:0000256" key="5">
    <source>
        <dbReference type="SAM" id="MobiDB-lite"/>
    </source>
</evidence>
<dbReference type="AlphaFoldDB" id="A0A9P4Y9E6"/>
<accession>A0A9P4Y9E6</accession>
<dbReference type="GeneID" id="63833837"/>
<gene>
    <name evidence="6" type="ORF">M406DRAFT_250597</name>
</gene>
<dbReference type="PANTHER" id="PTHR14742:SF0">
    <property type="entry name" value="RIBONUCLEASE P PROTEIN SUBUNIT P21"/>
    <property type="match status" value="1"/>
</dbReference>
<proteinExistence type="inferred from homology"/>
<dbReference type="OrthoDB" id="128536at2759"/>
<keyword evidence="2" id="KW-0479">Metal-binding</keyword>
<protein>
    <submittedName>
        <fullName evidence="6">Rpr2-domain-containing protein</fullName>
    </submittedName>
</protein>
<dbReference type="GO" id="GO:0008033">
    <property type="term" value="P:tRNA processing"/>
    <property type="evidence" value="ECO:0007669"/>
    <property type="project" value="UniProtKB-KW"/>
</dbReference>
<reference evidence="6" key="1">
    <citation type="journal article" date="2020" name="Phytopathology">
        <title>Genome sequence of the chestnut blight fungus Cryphonectria parasitica EP155: A fundamental resource for an archetypical invasive plant pathogen.</title>
        <authorList>
            <person name="Crouch J.A."/>
            <person name="Dawe A."/>
            <person name="Aerts A."/>
            <person name="Barry K."/>
            <person name="Churchill A.C.L."/>
            <person name="Grimwood J."/>
            <person name="Hillman B."/>
            <person name="Milgroom M.G."/>
            <person name="Pangilinan J."/>
            <person name="Smith M."/>
            <person name="Salamov A."/>
            <person name="Schmutz J."/>
            <person name="Yadav J."/>
            <person name="Grigoriev I.V."/>
            <person name="Nuss D."/>
        </authorList>
    </citation>
    <scope>NUCLEOTIDE SEQUENCE</scope>
    <source>
        <strain evidence="6">EP155</strain>
    </source>
</reference>
<feature type="compositionally biased region" description="Polar residues" evidence="5">
    <location>
        <begin position="38"/>
        <end position="49"/>
    </location>
</feature>
<evidence type="ECO:0000256" key="1">
    <source>
        <dbReference type="ARBA" id="ARBA00022694"/>
    </source>
</evidence>
<keyword evidence="1" id="KW-0819">tRNA processing</keyword>
<evidence type="ECO:0000313" key="7">
    <source>
        <dbReference type="Proteomes" id="UP000803844"/>
    </source>
</evidence>
<dbReference type="EMBL" id="MU032345">
    <property type="protein sequence ID" value="KAF3768762.1"/>
    <property type="molecule type" value="Genomic_DNA"/>
</dbReference>
<keyword evidence="3" id="KW-0862">Zinc</keyword>
<evidence type="ECO:0000256" key="3">
    <source>
        <dbReference type="ARBA" id="ARBA00022833"/>
    </source>
</evidence>
<evidence type="ECO:0000256" key="2">
    <source>
        <dbReference type="ARBA" id="ARBA00022723"/>
    </source>
</evidence>
<evidence type="ECO:0000256" key="4">
    <source>
        <dbReference type="ARBA" id="ARBA00038402"/>
    </source>
</evidence>
<feature type="region of interest" description="Disordered" evidence="5">
    <location>
        <begin position="146"/>
        <end position="171"/>
    </location>
</feature>
<comment type="similarity">
    <text evidence="4">Belongs to the eukaryotic/archaeal RNase P protein component 4 family.</text>
</comment>
<dbReference type="RefSeq" id="XP_040779723.1">
    <property type="nucleotide sequence ID" value="XM_040916708.1"/>
</dbReference>
<dbReference type="Gene3D" id="6.20.50.20">
    <property type="match status" value="1"/>
</dbReference>
<organism evidence="6 7">
    <name type="scientific">Cryphonectria parasitica (strain ATCC 38755 / EP155)</name>
    <dbReference type="NCBI Taxonomy" id="660469"/>
    <lineage>
        <taxon>Eukaryota</taxon>
        <taxon>Fungi</taxon>
        <taxon>Dikarya</taxon>
        <taxon>Ascomycota</taxon>
        <taxon>Pezizomycotina</taxon>
        <taxon>Sordariomycetes</taxon>
        <taxon>Sordariomycetidae</taxon>
        <taxon>Diaporthales</taxon>
        <taxon>Cryphonectriaceae</taxon>
        <taxon>Cryphonectria-Endothia species complex</taxon>
        <taxon>Cryphonectria</taxon>
    </lineage>
</organism>
<dbReference type="GO" id="GO:0046872">
    <property type="term" value="F:metal ion binding"/>
    <property type="evidence" value="ECO:0007669"/>
    <property type="project" value="UniProtKB-KW"/>
</dbReference>
<dbReference type="PANTHER" id="PTHR14742">
    <property type="entry name" value="RIBONUCLEASE P SUBUNIT P21"/>
    <property type="match status" value="1"/>
</dbReference>
<feature type="region of interest" description="Disordered" evidence="5">
    <location>
        <begin position="32"/>
        <end position="74"/>
    </location>
</feature>
<name>A0A9P4Y9E6_CRYP1</name>
<dbReference type="InterPro" id="IPR007175">
    <property type="entry name" value="Rpr2/Snm1/Rpp21"/>
</dbReference>
<evidence type="ECO:0000313" key="6">
    <source>
        <dbReference type="EMBL" id="KAF3768762.1"/>
    </source>
</evidence>
<dbReference type="GO" id="GO:0005655">
    <property type="term" value="C:nucleolar ribonuclease P complex"/>
    <property type="evidence" value="ECO:0007669"/>
    <property type="project" value="TreeGrafter"/>
</dbReference>
<comment type="caution">
    <text evidence="6">The sequence shown here is derived from an EMBL/GenBank/DDBJ whole genome shotgun (WGS) entry which is preliminary data.</text>
</comment>